<name>A0ABU2Y264_9FLAO</name>
<protein>
    <recommendedName>
        <fullName evidence="4">Peptide methionine sulfoxide reductase MsrA</fullName>
        <shortName evidence="4">Protein-methionine-S-oxide reductase</shortName>
        <ecNumber evidence="4">1.8.4.11</ecNumber>
    </recommendedName>
    <alternativeName>
        <fullName evidence="4">Peptide-methionine (S)-S-oxide reductase</fullName>
        <shortName evidence="4">Peptide Met(O) reductase</shortName>
    </alternativeName>
</protein>
<keyword evidence="1 4" id="KW-0560">Oxidoreductase</keyword>
<dbReference type="InterPro" id="IPR002569">
    <property type="entry name" value="Met_Sox_Rdtase_MsrA_dom"/>
</dbReference>
<dbReference type="GO" id="GO:0008113">
    <property type="term" value="F:peptide-methionine (S)-S-oxide reductase activity"/>
    <property type="evidence" value="ECO:0007669"/>
    <property type="project" value="UniProtKB-EC"/>
</dbReference>
<feature type="domain" description="Peptide methionine sulphoxide reductase MsrA" evidence="5">
    <location>
        <begin position="43"/>
        <end position="195"/>
    </location>
</feature>
<dbReference type="NCBIfam" id="TIGR00401">
    <property type="entry name" value="msrA"/>
    <property type="match status" value="1"/>
</dbReference>
<dbReference type="HAMAP" id="MF_01401">
    <property type="entry name" value="MsrA"/>
    <property type="match status" value="1"/>
</dbReference>
<evidence type="ECO:0000256" key="4">
    <source>
        <dbReference type="HAMAP-Rule" id="MF_01401"/>
    </source>
</evidence>
<dbReference type="PANTHER" id="PTHR43774:SF1">
    <property type="entry name" value="PEPTIDE METHIONINE SULFOXIDE REDUCTASE MSRA 2"/>
    <property type="match status" value="1"/>
</dbReference>
<comment type="function">
    <text evidence="4">Has an important function as a repair enzyme for proteins that have been inactivated by oxidation. Catalyzes the reversible oxidation-reduction of methionine sulfoxide in proteins to methionine.</text>
</comment>
<dbReference type="EMBL" id="JAVRHV010000001">
    <property type="protein sequence ID" value="MDT0551729.1"/>
    <property type="molecule type" value="Genomic_DNA"/>
</dbReference>
<dbReference type="SUPFAM" id="SSF55068">
    <property type="entry name" value="Peptide methionine sulfoxide reductase"/>
    <property type="match status" value="1"/>
</dbReference>
<comment type="similarity">
    <text evidence="4">Belongs to the MsrA Met sulfoxide reductase family.</text>
</comment>
<evidence type="ECO:0000256" key="2">
    <source>
        <dbReference type="ARBA" id="ARBA00047806"/>
    </source>
</evidence>
<dbReference type="InterPro" id="IPR036509">
    <property type="entry name" value="Met_Sox_Rdtase_MsrA_sf"/>
</dbReference>
<dbReference type="Proteomes" id="UP001252186">
    <property type="component" value="Unassembled WGS sequence"/>
</dbReference>
<dbReference type="Gene3D" id="3.30.1060.10">
    <property type="entry name" value="Peptide methionine sulphoxide reductase MsrA"/>
    <property type="match status" value="1"/>
</dbReference>
<evidence type="ECO:0000313" key="6">
    <source>
        <dbReference type="EMBL" id="MDT0551729.1"/>
    </source>
</evidence>
<comment type="catalytic activity">
    <reaction evidence="2 4">
        <text>L-methionyl-[protein] + [thioredoxin]-disulfide + H2O = L-methionyl-(S)-S-oxide-[protein] + [thioredoxin]-dithiol</text>
        <dbReference type="Rhea" id="RHEA:14217"/>
        <dbReference type="Rhea" id="RHEA-COMP:10698"/>
        <dbReference type="Rhea" id="RHEA-COMP:10700"/>
        <dbReference type="Rhea" id="RHEA-COMP:12313"/>
        <dbReference type="Rhea" id="RHEA-COMP:12315"/>
        <dbReference type="ChEBI" id="CHEBI:15377"/>
        <dbReference type="ChEBI" id="CHEBI:16044"/>
        <dbReference type="ChEBI" id="CHEBI:29950"/>
        <dbReference type="ChEBI" id="CHEBI:44120"/>
        <dbReference type="ChEBI" id="CHEBI:50058"/>
        <dbReference type="EC" id="1.8.4.11"/>
    </reaction>
</comment>
<evidence type="ECO:0000256" key="3">
    <source>
        <dbReference type="ARBA" id="ARBA00048782"/>
    </source>
</evidence>
<dbReference type="RefSeq" id="WP_311591514.1">
    <property type="nucleotide sequence ID" value="NZ_JAVRHV010000001.1"/>
</dbReference>
<proteinExistence type="inferred from homology"/>
<sequence length="216" mass="24815">MKNVSILLIAFLTISCFGLSSEKELKKEVIEANNKFMKNIEYATFGGGCFWCTEVIFEQLEGVFKVESGYSGGHIKNPAYREVVSGRTGHAEAIQISYDPTVLSFEELLEIFFNTHDPTTLNRQGNDKGTQYRSAVFYHNEAQQLAANTMIKALDDAEVFPNKIVTEVTEFDDFYVAEDYHQDYFINNSSQPYCQYVINPKLEKFQKQYKDKLKKQ</sequence>
<dbReference type="PANTHER" id="PTHR43774">
    <property type="entry name" value="PEPTIDE METHIONINE SULFOXIDE REDUCTASE"/>
    <property type="match status" value="1"/>
</dbReference>
<keyword evidence="7" id="KW-1185">Reference proteome</keyword>
<accession>A0ABU2Y264</accession>
<comment type="catalytic activity">
    <reaction evidence="3 4">
        <text>[thioredoxin]-disulfide + L-methionine + H2O = L-methionine (S)-S-oxide + [thioredoxin]-dithiol</text>
        <dbReference type="Rhea" id="RHEA:19993"/>
        <dbReference type="Rhea" id="RHEA-COMP:10698"/>
        <dbReference type="Rhea" id="RHEA-COMP:10700"/>
        <dbReference type="ChEBI" id="CHEBI:15377"/>
        <dbReference type="ChEBI" id="CHEBI:29950"/>
        <dbReference type="ChEBI" id="CHEBI:50058"/>
        <dbReference type="ChEBI" id="CHEBI:57844"/>
        <dbReference type="ChEBI" id="CHEBI:58772"/>
        <dbReference type="EC" id="1.8.4.11"/>
    </reaction>
</comment>
<comment type="caution">
    <text evidence="6">The sequence shown here is derived from an EMBL/GenBank/DDBJ whole genome shotgun (WGS) entry which is preliminary data.</text>
</comment>
<organism evidence="6 7">
    <name type="scientific">Urechidicola vernalis</name>
    <dbReference type="NCBI Taxonomy" id="3075600"/>
    <lineage>
        <taxon>Bacteria</taxon>
        <taxon>Pseudomonadati</taxon>
        <taxon>Bacteroidota</taxon>
        <taxon>Flavobacteriia</taxon>
        <taxon>Flavobacteriales</taxon>
        <taxon>Flavobacteriaceae</taxon>
        <taxon>Urechidicola</taxon>
    </lineage>
</organism>
<feature type="active site" evidence="4">
    <location>
        <position position="49"/>
    </location>
</feature>
<evidence type="ECO:0000259" key="5">
    <source>
        <dbReference type="Pfam" id="PF01625"/>
    </source>
</evidence>
<gene>
    <name evidence="4 6" type="primary">msrA</name>
    <name evidence="6" type="ORF">RM519_00600</name>
</gene>
<reference evidence="6 7" key="1">
    <citation type="submission" date="2023-09" db="EMBL/GenBank/DDBJ databases">
        <authorList>
            <person name="Rey-Velasco X."/>
        </authorList>
    </citation>
    <scope>NUCLEOTIDE SEQUENCE [LARGE SCALE GENOMIC DNA]</scope>
    <source>
        <strain evidence="6 7">P050</strain>
    </source>
</reference>
<dbReference type="EC" id="1.8.4.11" evidence="4"/>
<evidence type="ECO:0000256" key="1">
    <source>
        <dbReference type="ARBA" id="ARBA00023002"/>
    </source>
</evidence>
<dbReference type="PROSITE" id="PS51257">
    <property type="entry name" value="PROKAR_LIPOPROTEIN"/>
    <property type="match status" value="1"/>
</dbReference>
<evidence type="ECO:0000313" key="7">
    <source>
        <dbReference type="Proteomes" id="UP001252186"/>
    </source>
</evidence>
<dbReference type="Pfam" id="PF01625">
    <property type="entry name" value="PMSR"/>
    <property type="match status" value="1"/>
</dbReference>